<dbReference type="Proteomes" id="UP000189059">
    <property type="component" value="Unassembled WGS sequence"/>
</dbReference>
<comment type="similarity">
    <text evidence="3">Belongs to the Nudix hydrolase family.</text>
</comment>
<dbReference type="OrthoDB" id="369191at2"/>
<organism evidence="6">
    <name type="scientific">Paenibacillus ihbetae</name>
    <dbReference type="NCBI Taxonomy" id="1870820"/>
    <lineage>
        <taxon>Bacteria</taxon>
        <taxon>Bacillati</taxon>
        <taxon>Bacillota</taxon>
        <taxon>Bacilli</taxon>
        <taxon>Bacillales</taxon>
        <taxon>Paenibacillaceae</taxon>
        <taxon>Paenibacillus</taxon>
    </lineage>
</organism>
<evidence type="ECO:0000256" key="3">
    <source>
        <dbReference type="RuleBase" id="RU003476"/>
    </source>
</evidence>
<feature type="compositionally biased region" description="Basic and acidic residues" evidence="4">
    <location>
        <begin position="145"/>
        <end position="161"/>
    </location>
</feature>
<name>A0A1B2E5X5_9BACL</name>
<evidence type="ECO:0000256" key="4">
    <source>
        <dbReference type="SAM" id="MobiDB-lite"/>
    </source>
</evidence>
<dbReference type="EMBL" id="CP016809">
    <property type="protein sequence ID" value="ANY75385.1"/>
    <property type="molecule type" value="Genomic_DNA"/>
</dbReference>
<dbReference type="EMBL" id="MRVI01000001">
    <property type="protein sequence ID" value="OOC62446.1"/>
    <property type="molecule type" value="Genomic_DNA"/>
</dbReference>
<feature type="domain" description="Nudix hydrolase" evidence="5">
    <location>
        <begin position="4"/>
        <end position="143"/>
    </location>
</feature>
<proteinExistence type="inferred from homology"/>
<dbReference type="SUPFAM" id="SSF55811">
    <property type="entry name" value="Nudix"/>
    <property type="match status" value="1"/>
</dbReference>
<protein>
    <submittedName>
        <fullName evidence="6">NUDIX hydrolase</fullName>
    </submittedName>
</protein>
<evidence type="ECO:0000313" key="7">
    <source>
        <dbReference type="EMBL" id="OOC62446.1"/>
    </source>
</evidence>
<dbReference type="RefSeq" id="WP_077567225.1">
    <property type="nucleotide sequence ID" value="NZ_CP016809.1"/>
</dbReference>
<evidence type="ECO:0000256" key="1">
    <source>
        <dbReference type="ARBA" id="ARBA00001946"/>
    </source>
</evidence>
<dbReference type="InterPro" id="IPR020476">
    <property type="entry name" value="Nudix_hydrolase"/>
</dbReference>
<reference evidence="6" key="1">
    <citation type="submission" date="2016-08" db="EMBL/GenBank/DDBJ databases">
        <title>Complete Genome Seqeunce of Paenibacillus sp. nov. IHBB 9852 from high altitute lake of Indian trans-Himalayas.</title>
        <authorList>
            <person name="Kiran S."/>
            <person name="Swarnkar M.K."/>
            <person name="Rana A."/>
            <person name="Tewari R."/>
            <person name="Gulati A."/>
        </authorList>
    </citation>
    <scope>NUCLEOTIDE SEQUENCE [LARGE SCALE GENOMIC DNA]</scope>
    <source>
        <strain evidence="6">IHBB 9852</strain>
    </source>
</reference>
<dbReference type="PANTHER" id="PTHR43046">
    <property type="entry name" value="GDP-MANNOSE MANNOSYL HYDROLASE"/>
    <property type="match status" value="1"/>
</dbReference>
<dbReference type="GO" id="GO:0016787">
    <property type="term" value="F:hydrolase activity"/>
    <property type="evidence" value="ECO:0007669"/>
    <property type="project" value="UniProtKB-KW"/>
</dbReference>
<evidence type="ECO:0000313" key="8">
    <source>
        <dbReference type="Proteomes" id="UP000189059"/>
    </source>
</evidence>
<gene>
    <name evidence="7" type="ORF">BBD40_11585</name>
    <name evidence="6" type="ORF">BBD41_23970</name>
</gene>
<accession>A0A1B2E5X5</accession>
<keyword evidence="8" id="KW-1185">Reference proteome</keyword>
<feature type="region of interest" description="Disordered" evidence="4">
    <location>
        <begin position="141"/>
        <end position="161"/>
    </location>
</feature>
<dbReference type="AlphaFoldDB" id="A0A1B2E5X5"/>
<dbReference type="PANTHER" id="PTHR43046:SF14">
    <property type="entry name" value="MUTT_NUDIX FAMILY PROTEIN"/>
    <property type="match status" value="1"/>
</dbReference>
<evidence type="ECO:0000256" key="2">
    <source>
        <dbReference type="ARBA" id="ARBA00022801"/>
    </source>
</evidence>
<dbReference type="Pfam" id="PF00293">
    <property type="entry name" value="NUDIX"/>
    <property type="match status" value="1"/>
</dbReference>
<dbReference type="PROSITE" id="PS00893">
    <property type="entry name" value="NUDIX_BOX"/>
    <property type="match status" value="1"/>
</dbReference>
<dbReference type="PRINTS" id="PR00502">
    <property type="entry name" value="NUDIXFAMILY"/>
</dbReference>
<comment type="cofactor">
    <cofactor evidence="1">
        <name>Mg(2+)</name>
        <dbReference type="ChEBI" id="CHEBI:18420"/>
    </cofactor>
</comment>
<keyword evidence="2 3" id="KW-0378">Hydrolase</keyword>
<sequence>MEKYTHLGIYGVLIRNQRLLLVQKARGPHRGKWDLPGGSVEFGEEPERTLQREFLEETGLSSIQGTIRTAVSYTLIYQYDESRLEELHHIGIIYDVELTEEPAGLKAEADGEDSLGAAWIPLERLSALPLTPFAEMMAEQIMDEDDKRTTKNDLEPHMSEE</sequence>
<dbReference type="KEGG" id="pib:BBD41_23970"/>
<dbReference type="InterPro" id="IPR000086">
    <property type="entry name" value="NUDIX_hydrolase_dom"/>
</dbReference>
<dbReference type="InterPro" id="IPR015797">
    <property type="entry name" value="NUDIX_hydrolase-like_dom_sf"/>
</dbReference>
<dbReference type="InterPro" id="IPR020084">
    <property type="entry name" value="NUDIX_hydrolase_CS"/>
</dbReference>
<evidence type="ECO:0000259" key="5">
    <source>
        <dbReference type="PROSITE" id="PS51462"/>
    </source>
</evidence>
<reference evidence="7 8" key="2">
    <citation type="submission" date="2016-12" db="EMBL/GenBank/DDBJ databases">
        <title>Genome sequencing and description of Paenibacillus sp. nov. from high altitude lake in the Indian Trans- Himalayas.</title>
        <authorList>
            <person name="Kiran S."/>
            <person name="Swarnkar M.K."/>
            <person name="Rana A."/>
            <person name="Tewari R."/>
            <person name="Gulati A."/>
        </authorList>
    </citation>
    <scope>NUCLEOTIDE SEQUENCE [LARGE SCALE GENOMIC DNA]</scope>
    <source>
        <strain evidence="7 8">IHBB 9951</strain>
    </source>
</reference>
<dbReference type="PROSITE" id="PS51462">
    <property type="entry name" value="NUDIX"/>
    <property type="match status" value="1"/>
</dbReference>
<dbReference type="Gene3D" id="3.90.79.10">
    <property type="entry name" value="Nucleoside Triphosphate Pyrophosphohydrolase"/>
    <property type="match status" value="1"/>
</dbReference>
<evidence type="ECO:0000313" key="6">
    <source>
        <dbReference type="EMBL" id="ANY75385.1"/>
    </source>
</evidence>
<dbReference type="CDD" id="cd04686">
    <property type="entry name" value="NUDIX_Hydrolase"/>
    <property type="match status" value="1"/>
</dbReference>